<proteinExistence type="predicted"/>
<accession>A0A8S2ZE34</accession>
<evidence type="ECO:0000256" key="2">
    <source>
        <dbReference type="ARBA" id="ARBA00022771"/>
    </source>
</evidence>
<name>A0A8S2ZE34_9BILA</name>
<evidence type="ECO:0000259" key="4">
    <source>
        <dbReference type="Pfam" id="PF00097"/>
    </source>
</evidence>
<keyword evidence="2" id="KW-0863">Zinc-finger</keyword>
<dbReference type="GO" id="GO:0008270">
    <property type="term" value="F:zinc ion binding"/>
    <property type="evidence" value="ECO:0007669"/>
    <property type="project" value="UniProtKB-KW"/>
</dbReference>
<keyword evidence="1" id="KW-0479">Metal-binding</keyword>
<dbReference type="SUPFAM" id="SSF57850">
    <property type="entry name" value="RING/U-box"/>
    <property type="match status" value="1"/>
</dbReference>
<organism evidence="5 6">
    <name type="scientific">Didymodactylos carnosus</name>
    <dbReference type="NCBI Taxonomy" id="1234261"/>
    <lineage>
        <taxon>Eukaryota</taxon>
        <taxon>Metazoa</taxon>
        <taxon>Spiralia</taxon>
        <taxon>Gnathifera</taxon>
        <taxon>Rotifera</taxon>
        <taxon>Eurotatoria</taxon>
        <taxon>Bdelloidea</taxon>
        <taxon>Philodinida</taxon>
        <taxon>Philodinidae</taxon>
        <taxon>Didymodactylos</taxon>
    </lineage>
</organism>
<keyword evidence="3" id="KW-0862">Zinc</keyword>
<protein>
    <recommendedName>
        <fullName evidence="4">Zinc finger C3HC4 RING-type domain-containing protein</fullName>
    </recommendedName>
</protein>
<dbReference type="Gene3D" id="3.30.40.10">
    <property type="entry name" value="Zinc/RING finger domain, C3HC4 (zinc finger)"/>
    <property type="match status" value="1"/>
</dbReference>
<dbReference type="AlphaFoldDB" id="A0A8S2ZE34"/>
<feature type="non-terminal residue" evidence="5">
    <location>
        <position position="1"/>
    </location>
</feature>
<dbReference type="InterPro" id="IPR018957">
    <property type="entry name" value="Znf_C3HC4_RING-type"/>
</dbReference>
<dbReference type="OrthoDB" id="654191at2759"/>
<comment type="caution">
    <text evidence="5">The sequence shown here is derived from an EMBL/GenBank/DDBJ whole genome shotgun (WGS) entry which is preliminary data.</text>
</comment>
<sequence>MSDYITHFTIPDDAGGYDVYNIDAYEQRYRCSVCKKLFREPVQMTCGDRFCSSCAISVIG</sequence>
<dbReference type="InterPro" id="IPR013083">
    <property type="entry name" value="Znf_RING/FYVE/PHD"/>
</dbReference>
<dbReference type="EMBL" id="CAJOBC010135914">
    <property type="protein sequence ID" value="CAF4628769.1"/>
    <property type="molecule type" value="Genomic_DNA"/>
</dbReference>
<gene>
    <name evidence="5" type="ORF">SRO942_LOCUS49784</name>
</gene>
<dbReference type="Proteomes" id="UP000681722">
    <property type="component" value="Unassembled WGS sequence"/>
</dbReference>
<feature type="domain" description="Zinc finger C3HC4 RING-type" evidence="4">
    <location>
        <begin position="31"/>
        <end position="59"/>
    </location>
</feature>
<evidence type="ECO:0000313" key="6">
    <source>
        <dbReference type="Proteomes" id="UP000681722"/>
    </source>
</evidence>
<reference evidence="5" key="1">
    <citation type="submission" date="2021-02" db="EMBL/GenBank/DDBJ databases">
        <authorList>
            <person name="Nowell W R."/>
        </authorList>
    </citation>
    <scope>NUCLEOTIDE SEQUENCE</scope>
</reference>
<evidence type="ECO:0000256" key="1">
    <source>
        <dbReference type="ARBA" id="ARBA00022723"/>
    </source>
</evidence>
<evidence type="ECO:0000256" key="3">
    <source>
        <dbReference type="ARBA" id="ARBA00022833"/>
    </source>
</evidence>
<dbReference type="Pfam" id="PF00097">
    <property type="entry name" value="zf-C3HC4"/>
    <property type="match status" value="1"/>
</dbReference>
<evidence type="ECO:0000313" key="5">
    <source>
        <dbReference type="EMBL" id="CAF4628769.1"/>
    </source>
</evidence>